<dbReference type="Proteomes" id="UP000324800">
    <property type="component" value="Unassembled WGS sequence"/>
</dbReference>
<protein>
    <submittedName>
        <fullName evidence="1">Uncharacterized protein</fullName>
    </submittedName>
</protein>
<gene>
    <name evidence="1" type="ORF">EZS28_030836</name>
</gene>
<proteinExistence type="predicted"/>
<sequence length="35" mass="4101">MKKLDVLLMGFTMEKETLRFDETVFFTKQSDSNGI</sequence>
<evidence type="ECO:0000313" key="1">
    <source>
        <dbReference type="EMBL" id="KAA6373636.1"/>
    </source>
</evidence>
<dbReference type="AlphaFoldDB" id="A0A5J4USJ8"/>
<comment type="caution">
    <text evidence="1">The sequence shown here is derived from an EMBL/GenBank/DDBJ whole genome shotgun (WGS) entry which is preliminary data.</text>
</comment>
<feature type="non-terminal residue" evidence="1">
    <location>
        <position position="35"/>
    </location>
</feature>
<evidence type="ECO:0000313" key="2">
    <source>
        <dbReference type="Proteomes" id="UP000324800"/>
    </source>
</evidence>
<accession>A0A5J4USJ8</accession>
<name>A0A5J4USJ8_9EUKA</name>
<organism evidence="1 2">
    <name type="scientific">Streblomastix strix</name>
    <dbReference type="NCBI Taxonomy" id="222440"/>
    <lineage>
        <taxon>Eukaryota</taxon>
        <taxon>Metamonada</taxon>
        <taxon>Preaxostyla</taxon>
        <taxon>Oxymonadida</taxon>
        <taxon>Streblomastigidae</taxon>
        <taxon>Streblomastix</taxon>
    </lineage>
</organism>
<reference evidence="1 2" key="1">
    <citation type="submission" date="2019-03" db="EMBL/GenBank/DDBJ databases">
        <title>Single cell metagenomics reveals metabolic interactions within the superorganism composed of flagellate Streblomastix strix and complex community of Bacteroidetes bacteria on its surface.</title>
        <authorList>
            <person name="Treitli S.C."/>
            <person name="Kolisko M."/>
            <person name="Husnik F."/>
            <person name="Keeling P."/>
            <person name="Hampl V."/>
        </authorList>
    </citation>
    <scope>NUCLEOTIDE SEQUENCE [LARGE SCALE GENOMIC DNA]</scope>
    <source>
        <strain evidence="1">ST1C</strain>
    </source>
</reference>
<dbReference type="EMBL" id="SNRW01012574">
    <property type="protein sequence ID" value="KAA6373636.1"/>
    <property type="molecule type" value="Genomic_DNA"/>
</dbReference>